<keyword evidence="2" id="KW-1133">Transmembrane helix</keyword>
<protein>
    <submittedName>
        <fullName evidence="4">Uncharacterized protein</fullName>
    </submittedName>
</protein>
<gene>
    <name evidence="4" type="ORF">ASEP1449_LOCUS19428</name>
</gene>
<feature type="compositionally biased region" description="Low complexity" evidence="1">
    <location>
        <begin position="41"/>
        <end position="66"/>
    </location>
</feature>
<feature type="region of interest" description="Disordered" evidence="1">
    <location>
        <begin position="269"/>
        <end position="324"/>
    </location>
</feature>
<organism evidence="4">
    <name type="scientific">Attheya septentrionalis</name>
    <dbReference type="NCBI Taxonomy" id="420275"/>
    <lineage>
        <taxon>Eukaryota</taxon>
        <taxon>Sar</taxon>
        <taxon>Stramenopiles</taxon>
        <taxon>Ochrophyta</taxon>
        <taxon>Bacillariophyta</taxon>
        <taxon>Coscinodiscophyceae</taxon>
        <taxon>Chaetocerotophycidae</taxon>
        <taxon>Chaetocerotales</taxon>
        <taxon>Attheyaceae</taxon>
        <taxon>Attheya</taxon>
    </lineage>
</organism>
<feature type="transmembrane region" description="Helical" evidence="2">
    <location>
        <begin position="155"/>
        <end position="175"/>
    </location>
</feature>
<feature type="compositionally biased region" description="Polar residues" evidence="1">
    <location>
        <begin position="31"/>
        <end position="40"/>
    </location>
</feature>
<feature type="compositionally biased region" description="Low complexity" evidence="1">
    <location>
        <begin position="289"/>
        <end position="310"/>
    </location>
</feature>
<name>A0A7S2UQZ7_9STRA</name>
<feature type="region of interest" description="Disordered" evidence="1">
    <location>
        <begin position="25"/>
        <end position="109"/>
    </location>
</feature>
<keyword evidence="2" id="KW-0812">Transmembrane</keyword>
<evidence type="ECO:0000313" key="4">
    <source>
        <dbReference type="EMBL" id="CAD9827594.1"/>
    </source>
</evidence>
<evidence type="ECO:0000256" key="3">
    <source>
        <dbReference type="SAM" id="SignalP"/>
    </source>
</evidence>
<dbReference type="AlphaFoldDB" id="A0A7S2UQZ7"/>
<accession>A0A7S2UQZ7</accession>
<dbReference type="EMBL" id="HBHQ01028636">
    <property type="protein sequence ID" value="CAD9827594.1"/>
    <property type="molecule type" value="Transcribed_RNA"/>
</dbReference>
<reference evidence="4" key="1">
    <citation type="submission" date="2021-01" db="EMBL/GenBank/DDBJ databases">
        <authorList>
            <person name="Corre E."/>
            <person name="Pelletier E."/>
            <person name="Niang G."/>
            <person name="Scheremetjew M."/>
            <person name="Finn R."/>
            <person name="Kale V."/>
            <person name="Holt S."/>
            <person name="Cochrane G."/>
            <person name="Meng A."/>
            <person name="Brown T."/>
            <person name="Cohen L."/>
        </authorList>
    </citation>
    <scope>NUCLEOTIDE SEQUENCE</scope>
    <source>
        <strain evidence="4">CCMP2084</strain>
    </source>
</reference>
<feature type="transmembrane region" description="Helical" evidence="2">
    <location>
        <begin position="195"/>
        <end position="213"/>
    </location>
</feature>
<feature type="compositionally biased region" description="Basic and acidic residues" evidence="1">
    <location>
        <begin position="79"/>
        <end position="99"/>
    </location>
</feature>
<keyword evidence="3" id="KW-0732">Signal</keyword>
<evidence type="ECO:0000256" key="1">
    <source>
        <dbReference type="SAM" id="MobiDB-lite"/>
    </source>
</evidence>
<keyword evidence="2" id="KW-0472">Membrane</keyword>
<feature type="transmembrane region" description="Helical" evidence="2">
    <location>
        <begin position="116"/>
        <end position="134"/>
    </location>
</feature>
<sequence length="324" mass="37219">MMLYPHILALVALASCSEGLRPSDFGINPSAARNNLPPSMQQQQQQQQQNYQQQNYQQQPEQPTQEAFGAYPEFQAPRETVEERTEKWRRSQEELRDSQTAEQRASANDGEGRLKLMTSLSKGSMAIFFFILMWRAMHHFEMADECFSGNKRLMLVAPPVFLFVGHLVAFCFALMTNRMQNDHPTKKRAKAILNVHKLVELVLFIYNIVRMAIFPNPHVIKEIYVGRALSNFIYLGYCQLFTKVSWDSGKIVSYIAEIDAEADAAREPMFDDDDDMSYGASGDNADWRQQGYNNNNEGGQQQQPWQNNPTYEPPPSSSSNYYER</sequence>
<feature type="chain" id="PRO_5030984349" evidence="3">
    <location>
        <begin position="20"/>
        <end position="324"/>
    </location>
</feature>
<feature type="signal peptide" evidence="3">
    <location>
        <begin position="1"/>
        <end position="19"/>
    </location>
</feature>
<evidence type="ECO:0000256" key="2">
    <source>
        <dbReference type="SAM" id="Phobius"/>
    </source>
</evidence>
<proteinExistence type="predicted"/>